<evidence type="ECO:0000256" key="4">
    <source>
        <dbReference type="ARBA" id="ARBA00022692"/>
    </source>
</evidence>
<evidence type="ECO:0000256" key="1">
    <source>
        <dbReference type="ARBA" id="ARBA00004651"/>
    </source>
</evidence>
<dbReference type="EMBL" id="LIZS01000006">
    <property type="protein sequence ID" value="KPJ54170.1"/>
    <property type="molecule type" value="Genomic_DNA"/>
</dbReference>
<dbReference type="InterPro" id="IPR051393">
    <property type="entry name" value="ABC_transporter_permease"/>
</dbReference>
<comment type="subcellular location">
    <subcellularLocation>
        <location evidence="1 7">Cell membrane</location>
        <topology evidence="1 7">Multi-pass membrane protein</topology>
    </subcellularLocation>
</comment>
<evidence type="ECO:0000313" key="10">
    <source>
        <dbReference type="Proteomes" id="UP000052008"/>
    </source>
</evidence>
<dbReference type="AlphaFoldDB" id="A0A0S7WVK5"/>
<dbReference type="PROSITE" id="PS50928">
    <property type="entry name" value="ABC_TM1"/>
    <property type="match status" value="1"/>
</dbReference>
<protein>
    <recommendedName>
        <fullName evidence="8">ABC transmembrane type-1 domain-containing protein</fullName>
    </recommendedName>
</protein>
<dbReference type="Gene3D" id="1.10.3720.10">
    <property type="entry name" value="MetI-like"/>
    <property type="match status" value="1"/>
</dbReference>
<dbReference type="PANTHER" id="PTHR30193:SF37">
    <property type="entry name" value="INNER MEMBRANE ABC TRANSPORTER PERMEASE PROTEIN YCJO"/>
    <property type="match status" value="1"/>
</dbReference>
<keyword evidence="2 7" id="KW-0813">Transport</keyword>
<comment type="caution">
    <text evidence="9">The sequence shown here is derived from an EMBL/GenBank/DDBJ whole genome shotgun (WGS) entry which is preliminary data.</text>
</comment>
<proteinExistence type="inferred from homology"/>
<keyword evidence="3" id="KW-1003">Cell membrane</keyword>
<dbReference type="InterPro" id="IPR000515">
    <property type="entry name" value="MetI-like"/>
</dbReference>
<feature type="transmembrane region" description="Helical" evidence="7">
    <location>
        <begin position="66"/>
        <end position="88"/>
    </location>
</feature>
<feature type="transmembrane region" description="Helical" evidence="7">
    <location>
        <begin position="100"/>
        <end position="120"/>
    </location>
</feature>
<dbReference type="InterPro" id="IPR035906">
    <property type="entry name" value="MetI-like_sf"/>
</dbReference>
<evidence type="ECO:0000256" key="3">
    <source>
        <dbReference type="ARBA" id="ARBA00022475"/>
    </source>
</evidence>
<gene>
    <name evidence="9" type="ORF">AMJ39_01700</name>
</gene>
<feature type="transmembrane region" description="Helical" evidence="7">
    <location>
        <begin position="279"/>
        <end position="299"/>
    </location>
</feature>
<dbReference type="CDD" id="cd06261">
    <property type="entry name" value="TM_PBP2"/>
    <property type="match status" value="1"/>
</dbReference>
<comment type="similarity">
    <text evidence="7">Belongs to the binding-protein-dependent transport system permease family.</text>
</comment>
<feature type="domain" description="ABC transmembrane type-1" evidence="8">
    <location>
        <begin position="63"/>
        <end position="300"/>
    </location>
</feature>
<dbReference type="GO" id="GO:0055085">
    <property type="term" value="P:transmembrane transport"/>
    <property type="evidence" value="ECO:0007669"/>
    <property type="project" value="InterPro"/>
</dbReference>
<evidence type="ECO:0000256" key="7">
    <source>
        <dbReference type="RuleBase" id="RU363032"/>
    </source>
</evidence>
<feature type="transmembrane region" description="Helical" evidence="7">
    <location>
        <begin position="33"/>
        <end position="51"/>
    </location>
</feature>
<dbReference type="GO" id="GO:0005886">
    <property type="term" value="C:plasma membrane"/>
    <property type="evidence" value="ECO:0007669"/>
    <property type="project" value="UniProtKB-SubCell"/>
</dbReference>
<feature type="transmembrane region" description="Helical" evidence="7">
    <location>
        <begin position="6"/>
        <end position="26"/>
    </location>
</feature>
<reference evidence="9 10" key="1">
    <citation type="journal article" date="2015" name="Microbiome">
        <title>Genomic resolution of linkages in carbon, nitrogen, and sulfur cycling among widespread estuary sediment bacteria.</title>
        <authorList>
            <person name="Baker B.J."/>
            <person name="Lazar C.S."/>
            <person name="Teske A.P."/>
            <person name="Dick G.J."/>
        </authorList>
    </citation>
    <scope>NUCLEOTIDE SEQUENCE [LARGE SCALE GENOMIC DNA]</scope>
    <source>
        <strain evidence="9">DG_24</strain>
    </source>
</reference>
<evidence type="ECO:0000256" key="6">
    <source>
        <dbReference type="ARBA" id="ARBA00023136"/>
    </source>
</evidence>
<dbReference type="SUPFAM" id="SSF161098">
    <property type="entry name" value="MetI-like"/>
    <property type="match status" value="1"/>
</dbReference>
<evidence type="ECO:0000256" key="5">
    <source>
        <dbReference type="ARBA" id="ARBA00022989"/>
    </source>
</evidence>
<evidence type="ECO:0000256" key="2">
    <source>
        <dbReference type="ARBA" id="ARBA00022448"/>
    </source>
</evidence>
<name>A0A0S7WVK5_UNCT6</name>
<evidence type="ECO:0000313" key="9">
    <source>
        <dbReference type="EMBL" id="KPJ54170.1"/>
    </source>
</evidence>
<dbReference type="PANTHER" id="PTHR30193">
    <property type="entry name" value="ABC TRANSPORTER PERMEASE PROTEIN"/>
    <property type="match status" value="1"/>
</dbReference>
<organism evidence="9 10">
    <name type="scientific">candidate division TA06 bacterium DG_24</name>
    <dbReference type="NCBI Taxonomy" id="1703770"/>
    <lineage>
        <taxon>Bacteria</taxon>
        <taxon>Bacteria division TA06</taxon>
    </lineage>
</organism>
<evidence type="ECO:0000259" key="8">
    <source>
        <dbReference type="PROSITE" id="PS50928"/>
    </source>
</evidence>
<keyword evidence="4 7" id="KW-0812">Transmembrane</keyword>
<keyword evidence="6 7" id="KW-0472">Membrane</keyword>
<sequence>MGKFGPYLYLLPAALIIIVFRFVPILYSVRISLYRWGIAGAGAFLGIGNYAEMIRDGIFWRSMLNASYYVIGVVPLGIVVSLLASLLLNTKIRALGLYRTVYFLPVVTSIIAISMVWKWIYNPQRGLANYLLMRFRLPTLAWLEEPRGVVELAFSPLGIEVPGWCAGPSLALVALVILSIWKGLGYNIVIFLAGLQNIPQQYYEAGRIDGAGRLGLFRHVTWPLLSPTTFYVLVMTTIVSFQVFAPVWLITGPPAGGPLGTTKVIVYYLYQRAFNEGRYGYGSAIAFALFLVILCLTLAQRLVLERRVHY</sequence>
<keyword evidence="5 7" id="KW-1133">Transmembrane helix</keyword>
<dbReference type="STRING" id="1703770.AMJ39_01700"/>
<dbReference type="PATRIC" id="fig|1703770.3.peg.381"/>
<accession>A0A0S7WVK5</accession>
<dbReference type="Proteomes" id="UP000052008">
    <property type="component" value="Unassembled WGS sequence"/>
</dbReference>
<dbReference type="Pfam" id="PF00528">
    <property type="entry name" value="BPD_transp_1"/>
    <property type="match status" value="1"/>
</dbReference>